<dbReference type="PROSITE" id="PS51257">
    <property type="entry name" value="PROKAR_LIPOPROTEIN"/>
    <property type="match status" value="1"/>
</dbReference>
<dbReference type="RefSeq" id="WP_036947516.1">
    <property type="nucleotide sequence ID" value="NZ_BAABIH010000016.1"/>
</dbReference>
<gene>
    <name evidence="1" type="ORF">KDY119_03224</name>
</gene>
<keyword evidence="2" id="KW-1185">Reference proteome</keyword>
<dbReference type="AlphaFoldDB" id="A0A5P9QEI7"/>
<protein>
    <submittedName>
        <fullName evidence="1">Uncharacterized protein</fullName>
    </submittedName>
</protein>
<proteinExistence type="predicted"/>
<organism evidence="1 2">
    <name type="scientific">Luteimicrobium xylanilyticum</name>
    <dbReference type="NCBI Taxonomy" id="1133546"/>
    <lineage>
        <taxon>Bacteria</taxon>
        <taxon>Bacillati</taxon>
        <taxon>Actinomycetota</taxon>
        <taxon>Actinomycetes</taxon>
        <taxon>Micrococcales</taxon>
        <taxon>Luteimicrobium</taxon>
    </lineage>
</organism>
<evidence type="ECO:0000313" key="1">
    <source>
        <dbReference type="EMBL" id="QFU99689.1"/>
    </source>
</evidence>
<dbReference type="Proteomes" id="UP000326702">
    <property type="component" value="Chromosome"/>
</dbReference>
<dbReference type="KEGG" id="lxl:KDY119_03224"/>
<dbReference type="OrthoDB" id="10017785at2"/>
<name>A0A5P9QEI7_9MICO</name>
<reference evidence="1 2" key="1">
    <citation type="submission" date="2019-10" db="EMBL/GenBank/DDBJ databases">
        <title>Genome sequence of Luteimicrobium xylanilyticum HY-24.</title>
        <authorList>
            <person name="Kim D.Y."/>
            <person name="Park H.-Y."/>
        </authorList>
    </citation>
    <scope>NUCLEOTIDE SEQUENCE [LARGE SCALE GENOMIC DNA]</scope>
    <source>
        <strain evidence="1 2">HY-24</strain>
    </source>
</reference>
<sequence length="223" mass="22130">MTRGGRVRSSATFVGGVLGAAVVAAALSGCASGVGGSKERCVVDAAGYTSLQSLDTFTDAVVRAHVVDDAAQASQAPADETHATVTEMFHVTVDDVVAVRPGQPALSDGQQLEITLSVIDPKGCAADAATPTPGYQGLPLESEVPGRGADVVLFLGGEPTVAGATKAADATVRSALGYASVAPDGGGTAVTFHATPGALRGAIIPLPDVLAAVRADLTTPRRG</sequence>
<evidence type="ECO:0000313" key="2">
    <source>
        <dbReference type="Proteomes" id="UP000326702"/>
    </source>
</evidence>
<dbReference type="EMBL" id="CP045529">
    <property type="protein sequence ID" value="QFU99689.1"/>
    <property type="molecule type" value="Genomic_DNA"/>
</dbReference>
<accession>A0A5P9QEI7</accession>